<protein>
    <submittedName>
        <fullName evidence="7">TetR family transcriptional regulator</fullName>
    </submittedName>
    <submittedName>
        <fullName evidence="6">Transcriptional regulator, TetR family</fullName>
    </submittedName>
</protein>
<keyword evidence="3" id="KW-0804">Transcription</keyword>
<dbReference type="PANTHER" id="PTHR30055:SF239">
    <property type="entry name" value="TRANSCRIPTIONAL REGULATORY PROTEIN"/>
    <property type="match status" value="1"/>
</dbReference>
<dbReference type="InterPro" id="IPR050109">
    <property type="entry name" value="HTH-type_TetR-like_transc_reg"/>
</dbReference>
<dbReference type="GeneID" id="77011423"/>
<dbReference type="SUPFAM" id="SSF46689">
    <property type="entry name" value="Homeodomain-like"/>
    <property type="match status" value="1"/>
</dbReference>
<dbReference type="SUPFAM" id="SSF48498">
    <property type="entry name" value="Tetracyclin repressor-like, C-terminal domain"/>
    <property type="match status" value="1"/>
</dbReference>
<dbReference type="InterPro" id="IPR025996">
    <property type="entry name" value="MT1864/Rv1816-like_C"/>
</dbReference>
<dbReference type="HOGENOM" id="CLU_069356_43_2_9"/>
<dbReference type="OrthoDB" id="71867at2"/>
<sequence>MSPRIGLDSTAVLMAAVEVANAEGAAAVSISSVARKLGIRPPSLYNHVSGLDEIRAMLAKYALERLYEHIVAEVGGLSGEHAVRRFADAYLDFAHEHPGLYEAVQMAPSQEGRELQEASGRIVALTLRYLGGFPLTEEQALHTVRGLRSLIHGFASLDRQGSFGLPLEVRDSLHFNLDLLLGGLERLGGERN</sequence>
<evidence type="ECO:0000259" key="5">
    <source>
        <dbReference type="PROSITE" id="PS50977"/>
    </source>
</evidence>
<dbReference type="EMBL" id="JMQA01000027">
    <property type="protein sequence ID" value="KFN08669.1"/>
    <property type="molecule type" value="Genomic_DNA"/>
</dbReference>
<evidence type="ECO:0000256" key="4">
    <source>
        <dbReference type="PROSITE-ProRule" id="PRU00335"/>
    </source>
</evidence>
<gene>
    <name evidence="6" type="ORF">DJ90_5309</name>
    <name evidence="7" type="ORF">GNQ08_22395</name>
</gene>
<dbReference type="AlphaFoldDB" id="A0A090ZBL2"/>
<organism evidence="6 8">
    <name type="scientific">Paenibacillus macerans</name>
    <name type="common">Bacillus macerans</name>
    <dbReference type="NCBI Taxonomy" id="44252"/>
    <lineage>
        <taxon>Bacteria</taxon>
        <taxon>Bacillati</taxon>
        <taxon>Bacillota</taxon>
        <taxon>Bacilli</taxon>
        <taxon>Bacillales</taxon>
        <taxon>Paenibacillaceae</taxon>
        <taxon>Paenibacillus</taxon>
    </lineage>
</organism>
<keyword evidence="2 4" id="KW-0238">DNA-binding</keyword>
<dbReference type="STRING" id="44252.DJ90_5309"/>
<dbReference type="Gene3D" id="1.10.10.60">
    <property type="entry name" value="Homeodomain-like"/>
    <property type="match status" value="1"/>
</dbReference>
<accession>A0A090ZBL2</accession>
<keyword evidence="1" id="KW-0805">Transcription regulation</keyword>
<dbReference type="InterPro" id="IPR009057">
    <property type="entry name" value="Homeodomain-like_sf"/>
</dbReference>
<dbReference type="GO" id="GO:0000976">
    <property type="term" value="F:transcription cis-regulatory region binding"/>
    <property type="evidence" value="ECO:0007669"/>
    <property type="project" value="TreeGrafter"/>
</dbReference>
<dbReference type="InterPro" id="IPR001647">
    <property type="entry name" value="HTH_TetR"/>
</dbReference>
<dbReference type="Gene3D" id="1.10.357.10">
    <property type="entry name" value="Tetracycline Repressor, domain 2"/>
    <property type="match status" value="1"/>
</dbReference>
<dbReference type="Proteomes" id="UP000029278">
    <property type="component" value="Unassembled WGS sequence"/>
</dbReference>
<evidence type="ECO:0000256" key="3">
    <source>
        <dbReference type="ARBA" id="ARBA00023163"/>
    </source>
</evidence>
<proteinExistence type="predicted"/>
<reference evidence="7 9" key="2">
    <citation type="submission" date="2019-11" db="EMBL/GenBank/DDBJ databases">
        <title>Draft genome sequences of five Paenibacillus species of dairy origin.</title>
        <authorList>
            <person name="Olajide A.M."/>
            <person name="Chen S."/>
            <person name="Lapointe G."/>
        </authorList>
    </citation>
    <scope>NUCLEOTIDE SEQUENCE [LARGE SCALE GENOMIC DNA]</scope>
    <source>
        <strain evidence="7 9">3CT49</strain>
    </source>
</reference>
<evidence type="ECO:0000313" key="7">
    <source>
        <dbReference type="EMBL" id="MUG25120.1"/>
    </source>
</evidence>
<dbReference type="PROSITE" id="PS50977">
    <property type="entry name" value="HTH_TETR_2"/>
    <property type="match status" value="1"/>
</dbReference>
<feature type="domain" description="HTH tetR-type" evidence="5">
    <location>
        <begin position="6"/>
        <end position="66"/>
    </location>
</feature>
<evidence type="ECO:0000256" key="2">
    <source>
        <dbReference type="ARBA" id="ARBA00023125"/>
    </source>
</evidence>
<name>A0A090ZBL2_PAEMA</name>
<dbReference type="PATRIC" id="fig|44252.3.peg.2966"/>
<dbReference type="InterPro" id="IPR036271">
    <property type="entry name" value="Tet_transcr_reg_TetR-rel_C_sf"/>
</dbReference>
<keyword evidence="8" id="KW-1185">Reference proteome</keyword>
<evidence type="ECO:0000313" key="8">
    <source>
        <dbReference type="Proteomes" id="UP000029278"/>
    </source>
</evidence>
<evidence type="ECO:0000313" key="6">
    <source>
        <dbReference type="EMBL" id="KFN08669.1"/>
    </source>
</evidence>
<evidence type="ECO:0000256" key="1">
    <source>
        <dbReference type="ARBA" id="ARBA00023015"/>
    </source>
</evidence>
<dbReference type="RefSeq" id="WP_036619682.1">
    <property type="nucleotide sequence ID" value="NZ_BGML01000016.1"/>
</dbReference>
<comment type="caution">
    <text evidence="6">The sequence shown here is derived from an EMBL/GenBank/DDBJ whole genome shotgun (WGS) entry which is preliminary data.</text>
</comment>
<dbReference type="Pfam" id="PF13305">
    <property type="entry name" value="TetR_C_33"/>
    <property type="match status" value="1"/>
</dbReference>
<dbReference type="Proteomes" id="UP000442469">
    <property type="component" value="Unassembled WGS sequence"/>
</dbReference>
<dbReference type="GO" id="GO:0003700">
    <property type="term" value="F:DNA-binding transcription factor activity"/>
    <property type="evidence" value="ECO:0007669"/>
    <property type="project" value="TreeGrafter"/>
</dbReference>
<dbReference type="PANTHER" id="PTHR30055">
    <property type="entry name" value="HTH-TYPE TRANSCRIPTIONAL REGULATOR RUTR"/>
    <property type="match status" value="1"/>
</dbReference>
<dbReference type="EMBL" id="WNZZ01000021">
    <property type="protein sequence ID" value="MUG25120.1"/>
    <property type="molecule type" value="Genomic_DNA"/>
</dbReference>
<evidence type="ECO:0000313" key="9">
    <source>
        <dbReference type="Proteomes" id="UP000442469"/>
    </source>
</evidence>
<reference evidence="6 8" key="1">
    <citation type="submission" date="2014-04" db="EMBL/GenBank/DDBJ databases">
        <authorList>
            <person name="Bishop-Lilly K.A."/>
            <person name="Broomall S.M."/>
            <person name="Chain P.S."/>
            <person name="Chertkov O."/>
            <person name="Coyne S.R."/>
            <person name="Daligault H.E."/>
            <person name="Davenport K.W."/>
            <person name="Erkkila T."/>
            <person name="Frey K.G."/>
            <person name="Gibbons H.S."/>
            <person name="Gu W."/>
            <person name="Jaissle J."/>
            <person name="Johnson S.L."/>
            <person name="Koroleva G.I."/>
            <person name="Ladner J.T."/>
            <person name="Lo C.-C."/>
            <person name="Minogue T.D."/>
            <person name="Munk C."/>
            <person name="Palacios G.F."/>
            <person name="Redden C.L."/>
            <person name="Rosenzweig C.N."/>
            <person name="Scholz M.B."/>
            <person name="Teshima H."/>
            <person name="Xu Y."/>
        </authorList>
    </citation>
    <scope>NUCLEOTIDE SEQUENCE [LARGE SCALE GENOMIC DNA]</scope>
    <source>
        <strain evidence="6 8">8244</strain>
    </source>
</reference>
<feature type="DNA-binding region" description="H-T-H motif" evidence="4">
    <location>
        <begin position="29"/>
        <end position="48"/>
    </location>
</feature>